<keyword evidence="4 6" id="KW-0175">Coiled coil</keyword>
<evidence type="ECO:0000313" key="10">
    <source>
        <dbReference type="Proteomes" id="UP000054485"/>
    </source>
</evidence>
<keyword evidence="3" id="KW-0963">Cytoplasm</keyword>
<accession>A0A0D0AFU3</accession>
<dbReference type="HOGENOM" id="CLU_007533_0_0_1"/>
<evidence type="ECO:0000256" key="1">
    <source>
        <dbReference type="ARBA" id="ARBA00004184"/>
    </source>
</evidence>
<keyword evidence="5" id="KW-0472">Membrane</keyword>
<evidence type="ECO:0000256" key="4">
    <source>
        <dbReference type="ARBA" id="ARBA00023054"/>
    </source>
</evidence>
<sequence length="956" mass="105767">MFSQFRQAVEGFAQPQPRRSQDLNGDDNRFTSGPPDAQSARQSQSTNQLADAALNNMRRSFASQRPGSPLSRSSSPVSSSIPKSNSTPDPGLRKFTLEERLRASFSVGDASNTTSPAISSRASPVSNAVVVTQHPLSPTSIPLPASPVILPAAAPPPHVSDTQPSDLPSDPSSFSLAANYLQDASEEVPQAPTDVPLTLGPEEAPAVEYSVNLPKSVSVSTGTEENPQLLDDLTTDTGTALPSEVHSSDSGDVDGNANIPIHTDVSVSLVLEVHGPNSDIDGNADVPVHTDASPSLVPVTQVPDSADTDGDGDVPIQIEVSASDGGDEKIEQLPEDLVIVHSSKCSEADVEALQERLRLVEQRFSDVSTSFKKLQAERSAVDDVIRELTPLEDVDDATVLRDYLSNVNMKTELTQDELLRLNGKLTRQEERIEELRDTHRLETRSQLDQIHKLRQQLNEAEALVAASQASASHTEEETAKRNAEIERLAVEVTKAKEVAKEEEEKRVKAISLLKTVRQKLVKAEKDRDDALKEIGESKEKDRQERDKERAERARLQSEIDAVNAEREKAVTGLRTQFDKEVAAVKDRSEKELSAARAQFEVEIAALKMSHSTELTLKRSQITTLEASVNNLSRENRTFFEQLQIRQAELESSQHHVGTLQSQHTELQFQLREAQDRLTLLAEEIADLRGEQETRPHGPGAPQEDVSQLISTMEAKYEAKLAEIKRNLVLAEKERTESEADWSRKLCDKGRETEELKTILQSSAKLREEKESSTGVLKSEIEKLTAEVQNHQRHALELQLQVDRMNDAEASFQLRISDAQAETEGYKSQLENLKAHEVQLRGHIKTLREELRKVQNSAALLERQRNPGVGYWTSRTENADSRASISSGSDLPSRAASPGPTSPTPSKGDEDINLEYLRNVILQFLEHKEMRPNLVRVLSIILRFTPQETRRLIAKVQ</sequence>
<evidence type="ECO:0000256" key="6">
    <source>
        <dbReference type="SAM" id="Coils"/>
    </source>
</evidence>
<proteinExistence type="predicted"/>
<dbReference type="InterPro" id="IPR051952">
    <property type="entry name" value="Golgi-autophagy_related"/>
</dbReference>
<evidence type="ECO:0000256" key="3">
    <source>
        <dbReference type="ARBA" id="ARBA00022490"/>
    </source>
</evidence>
<feature type="coiled-coil region" evidence="6">
    <location>
        <begin position="780"/>
        <end position="863"/>
    </location>
</feature>
<name>A0A0D0AFU3_9AGAM</name>
<feature type="compositionally biased region" description="Polar residues" evidence="7">
    <location>
        <begin position="39"/>
        <end position="49"/>
    </location>
</feature>
<keyword evidence="10" id="KW-1185">Reference proteome</keyword>
<dbReference type="PROSITE" id="PS50913">
    <property type="entry name" value="GRIP"/>
    <property type="match status" value="1"/>
</dbReference>
<dbReference type="PANTHER" id="PTHR23157">
    <property type="entry name" value="GRIP AND COILED-COIL DOMAIN-CONTAINING PROTEIN 1"/>
    <property type="match status" value="1"/>
</dbReference>
<feature type="region of interest" description="Disordered" evidence="7">
    <location>
        <begin position="1"/>
        <end position="97"/>
    </location>
</feature>
<evidence type="ECO:0000256" key="7">
    <source>
        <dbReference type="SAM" id="MobiDB-lite"/>
    </source>
</evidence>
<dbReference type="InterPro" id="IPR000237">
    <property type="entry name" value="GRIP_dom"/>
</dbReference>
<evidence type="ECO:0000256" key="2">
    <source>
        <dbReference type="ARBA" id="ARBA00004496"/>
    </source>
</evidence>
<feature type="region of interest" description="Disordered" evidence="7">
    <location>
        <begin position="105"/>
        <end position="124"/>
    </location>
</feature>
<feature type="compositionally biased region" description="Low complexity" evidence="7">
    <location>
        <begin position="160"/>
        <end position="174"/>
    </location>
</feature>
<feature type="compositionally biased region" description="Polar residues" evidence="7">
    <location>
        <begin position="872"/>
        <end position="889"/>
    </location>
</feature>
<feature type="domain" description="GRIP" evidence="8">
    <location>
        <begin position="906"/>
        <end position="954"/>
    </location>
</feature>
<dbReference type="Gene3D" id="1.10.220.60">
    <property type="entry name" value="GRIP domain"/>
    <property type="match status" value="1"/>
</dbReference>
<organism evidence="9 10">
    <name type="scientific">Suillus luteus UH-Slu-Lm8-n1</name>
    <dbReference type="NCBI Taxonomy" id="930992"/>
    <lineage>
        <taxon>Eukaryota</taxon>
        <taxon>Fungi</taxon>
        <taxon>Dikarya</taxon>
        <taxon>Basidiomycota</taxon>
        <taxon>Agaricomycotina</taxon>
        <taxon>Agaricomycetes</taxon>
        <taxon>Agaricomycetidae</taxon>
        <taxon>Boletales</taxon>
        <taxon>Suillineae</taxon>
        <taxon>Suillaceae</taxon>
        <taxon>Suillus</taxon>
    </lineage>
</organism>
<feature type="compositionally biased region" description="Polar residues" evidence="7">
    <location>
        <begin position="109"/>
        <end position="124"/>
    </location>
</feature>
<feature type="region of interest" description="Disordered" evidence="7">
    <location>
        <begin position="151"/>
        <end position="174"/>
    </location>
</feature>
<comment type="subcellular location">
    <subcellularLocation>
        <location evidence="2">Cytoplasm</location>
    </subcellularLocation>
    <subcellularLocation>
        <location evidence="1">Endomembrane system</location>
        <topology evidence="1">Peripheral membrane protein</topology>
    </subcellularLocation>
</comment>
<feature type="compositionally biased region" description="Low complexity" evidence="7">
    <location>
        <begin position="63"/>
        <end position="88"/>
    </location>
</feature>
<dbReference type="GO" id="GO:0005794">
    <property type="term" value="C:Golgi apparatus"/>
    <property type="evidence" value="ECO:0007669"/>
    <property type="project" value="TreeGrafter"/>
</dbReference>
<protein>
    <recommendedName>
        <fullName evidence="8">GRIP domain-containing protein</fullName>
    </recommendedName>
</protein>
<evidence type="ECO:0000259" key="8">
    <source>
        <dbReference type="PROSITE" id="PS50913"/>
    </source>
</evidence>
<dbReference type="InParanoid" id="A0A0D0AFU3"/>
<dbReference type="SMART" id="SM00755">
    <property type="entry name" value="Grip"/>
    <property type="match status" value="1"/>
</dbReference>
<feature type="region of interest" description="Disordered" evidence="7">
    <location>
        <begin position="868"/>
        <end position="909"/>
    </location>
</feature>
<dbReference type="EMBL" id="KN835296">
    <property type="protein sequence ID" value="KIK40616.1"/>
    <property type="molecule type" value="Genomic_DNA"/>
</dbReference>
<dbReference type="PANTHER" id="PTHR23157:SF25">
    <property type="entry name" value="GRIP AND COILED-COIL DOMAIN-CONTAINING PROTEIN 1"/>
    <property type="match status" value="1"/>
</dbReference>
<feature type="region of interest" description="Disordered" evidence="7">
    <location>
        <begin position="532"/>
        <end position="552"/>
    </location>
</feature>
<dbReference type="Proteomes" id="UP000054485">
    <property type="component" value="Unassembled WGS sequence"/>
</dbReference>
<feature type="coiled-coil region" evidence="6">
    <location>
        <begin position="663"/>
        <end position="740"/>
    </location>
</feature>
<reference evidence="10" key="2">
    <citation type="submission" date="2015-01" db="EMBL/GenBank/DDBJ databases">
        <title>Evolutionary Origins and Diversification of the Mycorrhizal Mutualists.</title>
        <authorList>
            <consortium name="DOE Joint Genome Institute"/>
            <consortium name="Mycorrhizal Genomics Consortium"/>
            <person name="Kohler A."/>
            <person name="Kuo A."/>
            <person name="Nagy L.G."/>
            <person name="Floudas D."/>
            <person name="Copeland A."/>
            <person name="Barry K.W."/>
            <person name="Cichocki N."/>
            <person name="Veneault-Fourrey C."/>
            <person name="LaButti K."/>
            <person name="Lindquist E.A."/>
            <person name="Lipzen A."/>
            <person name="Lundell T."/>
            <person name="Morin E."/>
            <person name="Murat C."/>
            <person name="Riley R."/>
            <person name="Ohm R."/>
            <person name="Sun H."/>
            <person name="Tunlid A."/>
            <person name="Henrissat B."/>
            <person name="Grigoriev I.V."/>
            <person name="Hibbett D.S."/>
            <person name="Martin F."/>
        </authorList>
    </citation>
    <scope>NUCLEOTIDE SEQUENCE [LARGE SCALE GENOMIC DNA]</scope>
    <source>
        <strain evidence="10">UH-Slu-Lm8-n1</strain>
    </source>
</reference>
<gene>
    <name evidence="9" type="ORF">CY34DRAFT_807031</name>
</gene>
<dbReference type="OrthoDB" id="5549158at2759"/>
<evidence type="ECO:0000313" key="9">
    <source>
        <dbReference type="EMBL" id="KIK40616.1"/>
    </source>
</evidence>
<reference evidence="9 10" key="1">
    <citation type="submission" date="2014-04" db="EMBL/GenBank/DDBJ databases">
        <authorList>
            <consortium name="DOE Joint Genome Institute"/>
            <person name="Kuo A."/>
            <person name="Ruytinx J."/>
            <person name="Rineau F."/>
            <person name="Colpaert J."/>
            <person name="Kohler A."/>
            <person name="Nagy L.G."/>
            <person name="Floudas D."/>
            <person name="Copeland A."/>
            <person name="Barry K.W."/>
            <person name="Cichocki N."/>
            <person name="Veneault-Fourrey C."/>
            <person name="LaButti K."/>
            <person name="Lindquist E.A."/>
            <person name="Lipzen A."/>
            <person name="Lundell T."/>
            <person name="Morin E."/>
            <person name="Murat C."/>
            <person name="Sun H."/>
            <person name="Tunlid A."/>
            <person name="Henrissat B."/>
            <person name="Grigoriev I.V."/>
            <person name="Hibbett D.S."/>
            <person name="Martin F."/>
            <person name="Nordberg H.P."/>
            <person name="Cantor M.N."/>
            <person name="Hua S.X."/>
        </authorList>
    </citation>
    <scope>NUCLEOTIDE SEQUENCE [LARGE SCALE GENOMIC DNA]</scope>
    <source>
        <strain evidence="9 10">UH-Slu-Lm8-n1</strain>
    </source>
</reference>
<dbReference type="STRING" id="930992.A0A0D0AFU3"/>
<dbReference type="Pfam" id="PF01465">
    <property type="entry name" value="GRIP"/>
    <property type="match status" value="1"/>
</dbReference>
<dbReference type="AlphaFoldDB" id="A0A0D0AFU3"/>
<evidence type="ECO:0000256" key="5">
    <source>
        <dbReference type="ARBA" id="ARBA00023136"/>
    </source>
</evidence>